<dbReference type="RefSeq" id="WP_085822916.1">
    <property type="nucleotide sequence ID" value="NZ_FWFP01000006.1"/>
</dbReference>
<accession>A0A1X6ZGH6</accession>
<name>A0A1X6ZGH6_9RHOB</name>
<reference evidence="2" key="1">
    <citation type="submission" date="2017-03" db="EMBL/GenBank/DDBJ databases">
        <authorList>
            <person name="Rodrigo-Torres L."/>
            <person name="Arahal R.D."/>
            <person name="Lucena T."/>
        </authorList>
    </citation>
    <scope>NUCLEOTIDE SEQUENCE [LARGE SCALE GENOMIC DNA]</scope>
    <source>
        <strain evidence="2">CECT 8411</strain>
    </source>
</reference>
<evidence type="ECO:0000313" key="1">
    <source>
        <dbReference type="EMBL" id="SLN50494.1"/>
    </source>
</evidence>
<organism evidence="1 2">
    <name type="scientific">Ruegeria meonggei</name>
    <dbReference type="NCBI Taxonomy" id="1446476"/>
    <lineage>
        <taxon>Bacteria</taxon>
        <taxon>Pseudomonadati</taxon>
        <taxon>Pseudomonadota</taxon>
        <taxon>Alphaproteobacteria</taxon>
        <taxon>Rhodobacterales</taxon>
        <taxon>Roseobacteraceae</taxon>
        <taxon>Ruegeria</taxon>
    </lineage>
</organism>
<evidence type="ECO:0000313" key="2">
    <source>
        <dbReference type="Proteomes" id="UP000193778"/>
    </source>
</evidence>
<protein>
    <recommendedName>
        <fullName evidence="3">Lipoprotein</fullName>
    </recommendedName>
</protein>
<dbReference type="PROSITE" id="PS51257">
    <property type="entry name" value="PROKAR_LIPOPROTEIN"/>
    <property type="match status" value="1"/>
</dbReference>
<dbReference type="Proteomes" id="UP000193778">
    <property type="component" value="Unassembled WGS sequence"/>
</dbReference>
<dbReference type="EMBL" id="FWFP01000006">
    <property type="protein sequence ID" value="SLN50494.1"/>
    <property type="molecule type" value="Genomic_DNA"/>
</dbReference>
<proteinExistence type="predicted"/>
<gene>
    <name evidence="1" type="ORF">RUM8411_02394</name>
</gene>
<evidence type="ECO:0008006" key="3">
    <source>
        <dbReference type="Google" id="ProtNLM"/>
    </source>
</evidence>
<dbReference type="OrthoDB" id="9835216at2"/>
<sequence length="188" mass="20489">MRSLIAVVSAFLVAACQTTTDGSSAFKSGQRPDDGIAAFVEACIAPNATRKNALIVFDKYRVAHKIASNSNGTFPGGEFVDQQYIEEVGYLKVGARVQGRLKSNRSYCAVRIEGLWLNDAQQPISSALAKNGFRFVEEYEPPRDTPFKMSELSGVYQNGAKYYALLAGQSANAPGRITDLEFFELATN</sequence>
<dbReference type="AlphaFoldDB" id="A0A1X6ZGH6"/>
<keyword evidence="2" id="KW-1185">Reference proteome</keyword>